<proteinExistence type="predicted"/>
<dbReference type="PANTHER" id="PTHR12873:SF0">
    <property type="entry name" value="TWINKLE MTDNA HELICASE"/>
    <property type="match status" value="1"/>
</dbReference>
<dbReference type="InterPro" id="IPR027417">
    <property type="entry name" value="P-loop_NTPase"/>
</dbReference>
<protein>
    <submittedName>
        <fullName evidence="3">DNA primase/helicase</fullName>
    </submittedName>
</protein>
<dbReference type="Gene3D" id="3.40.1360.10">
    <property type="match status" value="1"/>
</dbReference>
<sequence length="603" mass="67544">MSKPYGNKIILGDSACPTCRSRGHDKTGNHLIHMRNEDNGEEWATCNRCGHYEEITESNKEEFEKIRKVQVELSPEELKEVLSEVEELPIMELTSRGINKSVAERYGVRVGLSATNREVISHFYPKEKDGVITAYKIRNLDPKDFYSIGNGRECDFFGESQSILGDVYSRKLFIFEDELSAMSGFQVLVSSGKTTYKPACVALPNGSKSIATTFSRRRKYLDSFDEIVICMDNDEAGEEAVTAARAMYPGIKIARIPKGKKKDGSPMKDANDMLMEGRGVELNNLLRFNAAKESPAGSATVSECLEDALKKPEWGMDYPWKGLTELTYGIRYGEMIAVGGGVGGGKTLLAHELTAWLINKYHQKVGVFMLEETTGNTLKNIAGKSANVPFHRPDVEFDPDLLKSEILKYDGNLFLYRNYGQNDWEDIKRCIRFWVVEHGVKFIFLDNITALVSHLTATEINTEVARIGVELSGMCNELNFTAYVFSHLNPPKGGAPHEEGGQVQEVQFTGSRALMRFSQVILGFERNKQGEGDCKNLSQIRLLKERNFGQTGVIPTIYNPVTGRLRQRTDDEYDPEHPFELPGYESESDSGYSPDGDPSSKPF</sequence>
<dbReference type="GO" id="GO:0003697">
    <property type="term" value="F:single-stranded DNA binding"/>
    <property type="evidence" value="ECO:0007669"/>
    <property type="project" value="InterPro"/>
</dbReference>
<dbReference type="SUPFAM" id="SSF52540">
    <property type="entry name" value="P-loop containing nucleoside triphosphate hydrolases"/>
    <property type="match status" value="1"/>
</dbReference>
<dbReference type="Pfam" id="PF03796">
    <property type="entry name" value="DnaB_C"/>
    <property type="match status" value="1"/>
</dbReference>
<keyword evidence="3" id="KW-0547">Nucleotide-binding</keyword>
<evidence type="ECO:0000313" key="4">
    <source>
        <dbReference type="Proteomes" id="UP000500956"/>
    </source>
</evidence>
<dbReference type="CDD" id="cd19483">
    <property type="entry name" value="RecA-like_Gp4D_helicase"/>
    <property type="match status" value="1"/>
</dbReference>
<dbReference type="CDD" id="cd01029">
    <property type="entry name" value="TOPRIM_primases"/>
    <property type="match status" value="1"/>
</dbReference>
<feature type="region of interest" description="Disordered" evidence="1">
    <location>
        <begin position="563"/>
        <end position="603"/>
    </location>
</feature>
<keyword evidence="3" id="KW-0378">Hydrolase</keyword>
<feature type="compositionally biased region" description="Basic and acidic residues" evidence="1">
    <location>
        <begin position="567"/>
        <end position="579"/>
    </location>
</feature>
<organism evidence="3 4">
    <name type="scientific">Proteus phage Privateer</name>
    <dbReference type="NCBI Taxonomy" id="2712958"/>
    <lineage>
        <taxon>Viruses</taxon>
        <taxon>Duplodnaviria</taxon>
        <taxon>Heunggongvirae</taxon>
        <taxon>Uroviricota</taxon>
        <taxon>Caudoviricetes</taxon>
        <taxon>Grimontviridae</taxon>
        <taxon>Privateervirus</taxon>
        <taxon>Privateervirus privateer</taxon>
    </lineage>
</organism>
<dbReference type="EMBL" id="MT028297">
    <property type="protein sequence ID" value="QIN94866.1"/>
    <property type="molecule type" value="Genomic_DNA"/>
</dbReference>
<evidence type="ECO:0000313" key="3">
    <source>
        <dbReference type="EMBL" id="QIN94866.1"/>
    </source>
</evidence>
<dbReference type="InterPro" id="IPR027032">
    <property type="entry name" value="Twinkle-like"/>
</dbReference>
<dbReference type="GO" id="GO:0006260">
    <property type="term" value="P:DNA replication"/>
    <property type="evidence" value="ECO:0007669"/>
    <property type="project" value="InterPro"/>
</dbReference>
<gene>
    <name evidence="3" type="ORF">CPT_Privateer_073</name>
</gene>
<name>A0A6G8R3X2_9CAUD</name>
<dbReference type="GO" id="GO:0005524">
    <property type="term" value="F:ATP binding"/>
    <property type="evidence" value="ECO:0007669"/>
    <property type="project" value="InterPro"/>
</dbReference>
<keyword evidence="3" id="KW-0347">Helicase</keyword>
<dbReference type="Pfam" id="PF13155">
    <property type="entry name" value="Toprim_2"/>
    <property type="match status" value="1"/>
</dbReference>
<evidence type="ECO:0000256" key="1">
    <source>
        <dbReference type="SAM" id="MobiDB-lite"/>
    </source>
</evidence>
<keyword evidence="4" id="KW-1185">Reference proteome</keyword>
<dbReference type="SUPFAM" id="SSF56731">
    <property type="entry name" value="DNA primase core"/>
    <property type="match status" value="1"/>
</dbReference>
<dbReference type="PANTHER" id="PTHR12873">
    <property type="entry name" value="T7-LIKE MITOCHONDRIAL DNA HELICASE"/>
    <property type="match status" value="1"/>
</dbReference>
<reference evidence="3 4" key="1">
    <citation type="submission" date="2020-02" db="EMBL/GenBank/DDBJ databases">
        <title>Characterization of Proteus podophage Privateer.</title>
        <authorList>
            <person name="Corban J."/>
            <person name="Ramsey J."/>
        </authorList>
    </citation>
    <scope>NUCLEOTIDE SEQUENCE [LARGE SCALE GENOMIC DNA]</scope>
</reference>
<dbReference type="GO" id="GO:0043139">
    <property type="term" value="F:5'-3' DNA helicase activity"/>
    <property type="evidence" value="ECO:0007669"/>
    <property type="project" value="InterPro"/>
</dbReference>
<feature type="domain" description="SF4 helicase" evidence="2">
    <location>
        <begin position="309"/>
        <end position="572"/>
    </location>
</feature>
<dbReference type="PROSITE" id="PS51199">
    <property type="entry name" value="SF4_HELICASE"/>
    <property type="match status" value="1"/>
</dbReference>
<dbReference type="Gene3D" id="3.40.50.300">
    <property type="entry name" value="P-loop containing nucleotide triphosphate hydrolases"/>
    <property type="match status" value="1"/>
</dbReference>
<dbReference type="Proteomes" id="UP000500956">
    <property type="component" value="Segment"/>
</dbReference>
<dbReference type="InterPro" id="IPR034154">
    <property type="entry name" value="TOPRIM_DnaG/twinkle"/>
</dbReference>
<feature type="compositionally biased region" description="Low complexity" evidence="1">
    <location>
        <begin position="582"/>
        <end position="603"/>
    </location>
</feature>
<dbReference type="InterPro" id="IPR007694">
    <property type="entry name" value="DNA_helicase_DnaB-like_C"/>
</dbReference>
<accession>A0A6G8R3X2</accession>
<keyword evidence="3" id="KW-0067">ATP-binding</keyword>
<evidence type="ECO:0000259" key="2">
    <source>
        <dbReference type="PROSITE" id="PS51199"/>
    </source>
</evidence>